<gene>
    <name evidence="2" type="ORF">A8950_3689</name>
</gene>
<organism evidence="2 3">
    <name type="scientific">Dongia mobilis</name>
    <dbReference type="NCBI Taxonomy" id="578943"/>
    <lineage>
        <taxon>Bacteria</taxon>
        <taxon>Pseudomonadati</taxon>
        <taxon>Pseudomonadota</taxon>
        <taxon>Alphaproteobacteria</taxon>
        <taxon>Rhodospirillales</taxon>
        <taxon>Dongiaceae</taxon>
        <taxon>Dongia</taxon>
    </lineage>
</organism>
<evidence type="ECO:0000256" key="1">
    <source>
        <dbReference type="SAM" id="SignalP"/>
    </source>
</evidence>
<protein>
    <submittedName>
        <fullName evidence="2">ABC-type transporter MlaC component</fullName>
    </submittedName>
</protein>
<proteinExistence type="predicted"/>
<accession>A0A4R6WD16</accession>
<dbReference type="InterPro" id="IPR042245">
    <property type="entry name" value="Tgt2/MlaC_sf"/>
</dbReference>
<keyword evidence="1" id="KW-0732">Signal</keyword>
<sequence>MRGILTILSLVLFLSPLSGAVAARADAASYIRHLFDATISAPDGAEACSYFTPLGRFAAGQHWRGFDAGARAAFAGGFCELAAVALTRLRRLYPDLALSVIDTHVQPSRNDGPRMAWVRSSVRAGGKDWPVDWQVADPSGAAHLADMKVLGVSLAIMLRGLAARVPANAPADILRPWQRALDLALPDRHP</sequence>
<comment type="caution">
    <text evidence="2">The sequence shown here is derived from an EMBL/GenBank/DDBJ whole genome shotgun (WGS) entry which is preliminary data.</text>
</comment>
<name>A0A4R6WD16_9PROT</name>
<dbReference type="RefSeq" id="WP_133615127.1">
    <property type="nucleotide sequence ID" value="NZ_SNYW01000014.1"/>
</dbReference>
<feature type="chain" id="PRO_5020322416" evidence="1">
    <location>
        <begin position="21"/>
        <end position="190"/>
    </location>
</feature>
<reference evidence="2 3" key="1">
    <citation type="submission" date="2019-03" db="EMBL/GenBank/DDBJ databases">
        <title>Genomic Encyclopedia of Type Strains, Phase III (KMG-III): the genomes of soil and plant-associated and newly described type strains.</title>
        <authorList>
            <person name="Whitman W."/>
        </authorList>
    </citation>
    <scope>NUCLEOTIDE SEQUENCE [LARGE SCALE GENOMIC DNA]</scope>
    <source>
        <strain evidence="2 3">CGMCC 1.7660</strain>
    </source>
</reference>
<dbReference type="AlphaFoldDB" id="A0A4R6WD16"/>
<dbReference type="OrthoDB" id="7932105at2"/>
<dbReference type="EMBL" id="SNYW01000014">
    <property type="protein sequence ID" value="TDQ77537.1"/>
    <property type="molecule type" value="Genomic_DNA"/>
</dbReference>
<evidence type="ECO:0000313" key="3">
    <source>
        <dbReference type="Proteomes" id="UP000295783"/>
    </source>
</evidence>
<dbReference type="Proteomes" id="UP000295783">
    <property type="component" value="Unassembled WGS sequence"/>
</dbReference>
<evidence type="ECO:0000313" key="2">
    <source>
        <dbReference type="EMBL" id="TDQ77537.1"/>
    </source>
</evidence>
<dbReference type="Gene3D" id="3.10.450.710">
    <property type="entry name" value="Tgt2/MlaC"/>
    <property type="match status" value="1"/>
</dbReference>
<keyword evidence="3" id="KW-1185">Reference proteome</keyword>
<dbReference type="InterPro" id="IPR008869">
    <property type="entry name" value="MlaC/ttg2D"/>
</dbReference>
<feature type="signal peptide" evidence="1">
    <location>
        <begin position="1"/>
        <end position="20"/>
    </location>
</feature>
<dbReference type="Pfam" id="PF05494">
    <property type="entry name" value="MlaC"/>
    <property type="match status" value="1"/>
</dbReference>